<name>A0AAU8FZH6_9MICO</name>
<dbReference type="RefSeq" id="WP_353707648.1">
    <property type="nucleotide sequence ID" value="NZ_CP159290.1"/>
</dbReference>
<protein>
    <recommendedName>
        <fullName evidence="2">AP2/ERF domain-containing protein</fullName>
    </recommendedName>
</protein>
<evidence type="ECO:0000313" key="1">
    <source>
        <dbReference type="EMBL" id="XCH29350.1"/>
    </source>
</evidence>
<gene>
    <name evidence="1" type="ORF">ABRQ22_17455</name>
</gene>
<proteinExistence type="predicted"/>
<reference evidence="1" key="1">
    <citation type="submission" date="2024-06" db="EMBL/GenBank/DDBJ databases">
        <title>Complete genome sequence of the cellulolytic actinobacterium, Cellulosimicrobium ES-005.</title>
        <authorList>
            <person name="Matthews C.T."/>
            <person name="Underwood K.D."/>
            <person name="Ghanchi K.M."/>
            <person name="Fields S.D."/>
            <person name="Gardner S.G."/>
        </authorList>
    </citation>
    <scope>NUCLEOTIDE SEQUENCE</scope>
    <source>
        <strain evidence="1">ES-005</strain>
    </source>
</reference>
<organism evidence="1">
    <name type="scientific">Cellulosimicrobium sp. ES-005</name>
    <dbReference type="NCBI Taxonomy" id="3163031"/>
    <lineage>
        <taxon>Bacteria</taxon>
        <taxon>Bacillati</taxon>
        <taxon>Actinomycetota</taxon>
        <taxon>Actinomycetes</taxon>
        <taxon>Micrococcales</taxon>
        <taxon>Promicromonosporaceae</taxon>
        <taxon>Cellulosimicrobium</taxon>
    </lineage>
</organism>
<dbReference type="AlphaFoldDB" id="A0AAU8FZH6"/>
<sequence>MAVDRTWPLFSGEFQRANPERYHVVLAAKKDGKWGRAHVYRGLNHIGTYDTWAEAIQVANEKAIVRVAMRGIGVLP</sequence>
<dbReference type="EMBL" id="CP159290">
    <property type="protein sequence ID" value="XCH29350.1"/>
    <property type="molecule type" value="Genomic_DNA"/>
</dbReference>
<accession>A0AAU8FZH6</accession>
<evidence type="ECO:0008006" key="2">
    <source>
        <dbReference type="Google" id="ProtNLM"/>
    </source>
</evidence>